<proteinExistence type="predicted"/>
<evidence type="ECO:0000313" key="2">
    <source>
        <dbReference type="EMBL" id="VDO58060.1"/>
    </source>
</evidence>
<sequence length="88" mass="10355">MKNFTAEGKHRIRWTAWRQLDDSDFSNTSTNAGQNKQCSSKFFLSRSQHAQGKKQHPQIQHGEHQPNHNRWRNSGRGGIFHEPEKHHQ</sequence>
<dbReference type="Proteomes" id="UP000277204">
    <property type="component" value="Unassembled WGS sequence"/>
</dbReference>
<evidence type="ECO:0000256" key="1">
    <source>
        <dbReference type="SAM" id="MobiDB-lite"/>
    </source>
</evidence>
<evidence type="ECO:0000313" key="3">
    <source>
        <dbReference type="Proteomes" id="UP000277204"/>
    </source>
</evidence>
<feature type="region of interest" description="Disordered" evidence="1">
    <location>
        <begin position="45"/>
        <end position="88"/>
    </location>
</feature>
<keyword evidence="3" id="KW-1185">Reference proteome</keyword>
<feature type="compositionally biased region" description="Basic and acidic residues" evidence="1">
    <location>
        <begin position="79"/>
        <end position="88"/>
    </location>
</feature>
<reference evidence="2 3" key="1">
    <citation type="submission" date="2018-11" db="EMBL/GenBank/DDBJ databases">
        <authorList>
            <consortium name="Pathogen Informatics"/>
        </authorList>
    </citation>
    <scope>NUCLEOTIDE SEQUENCE [LARGE SCALE GENOMIC DNA]</scope>
    <source>
        <strain evidence="2 3">Zambia</strain>
    </source>
</reference>
<accession>A0A183LI10</accession>
<protein>
    <submittedName>
        <fullName evidence="2">Uncharacterized protein</fullName>
    </submittedName>
</protein>
<gene>
    <name evidence="2" type="ORF">SMRZ_LOCUS3435</name>
</gene>
<dbReference type="EMBL" id="UZAI01000976">
    <property type="protein sequence ID" value="VDO58060.1"/>
    <property type="molecule type" value="Genomic_DNA"/>
</dbReference>
<organism evidence="2 3">
    <name type="scientific">Schistosoma margrebowiei</name>
    <dbReference type="NCBI Taxonomy" id="48269"/>
    <lineage>
        <taxon>Eukaryota</taxon>
        <taxon>Metazoa</taxon>
        <taxon>Spiralia</taxon>
        <taxon>Lophotrochozoa</taxon>
        <taxon>Platyhelminthes</taxon>
        <taxon>Trematoda</taxon>
        <taxon>Digenea</taxon>
        <taxon>Strigeidida</taxon>
        <taxon>Schistosomatoidea</taxon>
        <taxon>Schistosomatidae</taxon>
        <taxon>Schistosoma</taxon>
    </lineage>
</organism>
<name>A0A183LI10_9TREM</name>
<dbReference type="AlphaFoldDB" id="A0A183LI10"/>